<dbReference type="InterPro" id="IPR026443">
    <property type="entry name" value="Rhombo_lipo"/>
</dbReference>
<dbReference type="NCBIfam" id="TIGR04179">
    <property type="entry name" value="rhombo_lipo"/>
    <property type="match status" value="1"/>
</dbReference>
<reference evidence="2 3" key="1">
    <citation type="submission" date="2019-01" db="EMBL/GenBank/DDBJ databases">
        <title>Pseudolysobacter antarctica gen. nov., sp. nov., isolated from Fildes Peninsula, Antarctica.</title>
        <authorList>
            <person name="Wei Z."/>
            <person name="Peng F."/>
        </authorList>
    </citation>
    <scope>NUCLEOTIDE SEQUENCE [LARGE SCALE GENOMIC DNA]</scope>
    <source>
        <strain evidence="2 3">AQ6-296</strain>
    </source>
</reference>
<dbReference type="KEGG" id="xbc:ELE36_16145"/>
<protein>
    <submittedName>
        <fullName evidence="2">Rhombotarget lipoprotein</fullName>
    </submittedName>
</protein>
<gene>
    <name evidence="2" type="primary">rhlP</name>
    <name evidence="2" type="ORF">ELE36_16145</name>
</gene>
<keyword evidence="1" id="KW-1133">Transmembrane helix</keyword>
<dbReference type="OrthoDB" id="191116at2"/>
<feature type="transmembrane region" description="Helical" evidence="1">
    <location>
        <begin position="259"/>
        <end position="276"/>
    </location>
</feature>
<sequence length="281" mass="30545">MPRGSLPFLIVLPLLVLLLAASGCASWVTPHSVRQAGSVVDYLYPDAKEPPQLEPTVTRLHPPVRVGIAFVPGACGCEGLAEAEKQNLLQRVKDSFAQYPYIGNIEIIPSSYLRTHGGFTNLQQVASMFNIEAIALVSYDQVQFNDTNALAVLYWTVVGAYVIRGDKYDVQTMVDAAVFDVSSRKLLFRAPGTSQIKGNASMASFSQRSRAARDLGYQQAVDQLIPQLHVDLDKFKERIKSDAGFKVENKPGYSGAGDFGAFGLLLVLGLCGVGYARRAQS</sequence>
<dbReference type="AlphaFoldDB" id="A0A411HMQ9"/>
<organism evidence="2 3">
    <name type="scientific">Pseudolysobacter antarcticus</name>
    <dbReference type="NCBI Taxonomy" id="2511995"/>
    <lineage>
        <taxon>Bacteria</taxon>
        <taxon>Pseudomonadati</taxon>
        <taxon>Pseudomonadota</taxon>
        <taxon>Gammaproteobacteria</taxon>
        <taxon>Lysobacterales</taxon>
        <taxon>Rhodanobacteraceae</taxon>
        <taxon>Pseudolysobacter</taxon>
    </lineage>
</organism>
<evidence type="ECO:0000313" key="2">
    <source>
        <dbReference type="EMBL" id="QBB71762.1"/>
    </source>
</evidence>
<dbReference type="PROSITE" id="PS51257">
    <property type="entry name" value="PROKAR_LIPOPROTEIN"/>
    <property type="match status" value="1"/>
</dbReference>
<name>A0A411HMQ9_9GAMM</name>
<dbReference type="EMBL" id="CP035704">
    <property type="protein sequence ID" value="QBB71762.1"/>
    <property type="molecule type" value="Genomic_DNA"/>
</dbReference>
<keyword evidence="1" id="KW-0812">Transmembrane</keyword>
<dbReference type="Proteomes" id="UP000291562">
    <property type="component" value="Chromosome"/>
</dbReference>
<evidence type="ECO:0000256" key="1">
    <source>
        <dbReference type="SAM" id="Phobius"/>
    </source>
</evidence>
<proteinExistence type="predicted"/>
<accession>A0A411HMQ9</accession>
<evidence type="ECO:0000313" key="3">
    <source>
        <dbReference type="Proteomes" id="UP000291562"/>
    </source>
</evidence>
<keyword evidence="2" id="KW-0449">Lipoprotein</keyword>
<dbReference type="RefSeq" id="WP_129835090.1">
    <property type="nucleotide sequence ID" value="NZ_CP035704.1"/>
</dbReference>
<keyword evidence="1" id="KW-0472">Membrane</keyword>
<keyword evidence="3" id="KW-1185">Reference proteome</keyword>